<evidence type="ECO:0000259" key="1">
    <source>
        <dbReference type="Pfam" id="PF00881"/>
    </source>
</evidence>
<proteinExistence type="predicted"/>
<reference evidence="2 3" key="1">
    <citation type="submission" date="2021-03" db="EMBL/GenBank/DDBJ databases">
        <title>Antimicrobial resistance genes in bacteria isolated from Japanese honey, and their potential for conferring macrolide and lincosamide resistance in the American foulbrood pathogen Paenibacillus larvae.</title>
        <authorList>
            <person name="Okamoto M."/>
            <person name="Kumagai M."/>
            <person name="Kanamori H."/>
            <person name="Takamatsu D."/>
        </authorList>
    </citation>
    <scope>NUCLEOTIDE SEQUENCE [LARGE SCALE GENOMIC DNA]</scope>
    <source>
        <strain evidence="2 3">J34TS1</strain>
    </source>
</reference>
<evidence type="ECO:0000313" key="3">
    <source>
        <dbReference type="Proteomes" id="UP000682811"/>
    </source>
</evidence>
<dbReference type="GO" id="GO:0016491">
    <property type="term" value="F:oxidoreductase activity"/>
    <property type="evidence" value="ECO:0007669"/>
    <property type="project" value="InterPro"/>
</dbReference>
<protein>
    <recommendedName>
        <fullName evidence="1">Nitroreductase domain-containing protein</fullName>
    </recommendedName>
</protein>
<feature type="domain" description="Nitroreductase" evidence="1">
    <location>
        <begin position="123"/>
        <end position="277"/>
    </location>
</feature>
<dbReference type="RefSeq" id="WP_212977333.1">
    <property type="nucleotide sequence ID" value="NZ_AP025343.1"/>
</dbReference>
<dbReference type="InterPro" id="IPR000415">
    <property type="entry name" value="Nitroreductase-like"/>
</dbReference>
<dbReference type="Gene3D" id="3.40.109.10">
    <property type="entry name" value="NADH Oxidase"/>
    <property type="match status" value="1"/>
</dbReference>
<name>A0A919Y7X0_9BACL</name>
<dbReference type="PANTHER" id="PTHR43745">
    <property type="entry name" value="NITROREDUCTASE MJ1384-RELATED"/>
    <property type="match status" value="1"/>
</dbReference>
<dbReference type="NCBIfam" id="TIGR03605">
    <property type="entry name" value="antibiot_sagB"/>
    <property type="match status" value="1"/>
</dbReference>
<dbReference type="InterPro" id="IPR020051">
    <property type="entry name" value="SagB-type_dehydrogenase"/>
</dbReference>
<accession>A0A919Y7X0</accession>
<dbReference type="Pfam" id="PF00881">
    <property type="entry name" value="Nitroreductase"/>
    <property type="match status" value="1"/>
</dbReference>
<keyword evidence="3" id="KW-1185">Reference proteome</keyword>
<dbReference type="EMBL" id="BORT01000003">
    <property type="protein sequence ID" value="GIO46292.1"/>
    <property type="molecule type" value="Genomic_DNA"/>
</dbReference>
<sequence>MTERTFANHLEQFDYEDLFTDLMKSEQRSVAWRAYYGPRADYTYPDPADKVQASWPEVSLSDIPLQQVHHDVRLVDCLRARQSNVLSAMGEPWHLYDLAALLSLAAGERGQTKTINHSDASEAADVSMRTYPSGGALYPVDLYIYVRDVSDLAKGFYMYVAERQALYQIREEITESELAGLFPMTTFQMDANNSFDNTAFIVMLVANLEHSFPKYGRLSHQLALIEAGHIGQNLQLVATSMGKHSLPSCGYFADKIAEMLCVGKNMYKHIVYCMFLG</sequence>
<dbReference type="InterPro" id="IPR052544">
    <property type="entry name" value="Bacteriocin_Proc_Enz"/>
</dbReference>
<dbReference type="SUPFAM" id="SSF55469">
    <property type="entry name" value="FMN-dependent nitroreductase-like"/>
    <property type="match status" value="1"/>
</dbReference>
<evidence type="ECO:0000313" key="2">
    <source>
        <dbReference type="EMBL" id="GIO46292.1"/>
    </source>
</evidence>
<dbReference type="CDD" id="cd02142">
    <property type="entry name" value="McbC_SagB-like_oxidoreductase"/>
    <property type="match status" value="1"/>
</dbReference>
<dbReference type="Proteomes" id="UP000682811">
    <property type="component" value="Unassembled WGS sequence"/>
</dbReference>
<gene>
    <name evidence="2" type="ORF">J34TS1_10570</name>
</gene>
<comment type="caution">
    <text evidence="2">The sequence shown here is derived from an EMBL/GenBank/DDBJ whole genome shotgun (WGS) entry which is preliminary data.</text>
</comment>
<dbReference type="PANTHER" id="PTHR43745:SF2">
    <property type="entry name" value="NITROREDUCTASE MJ1384-RELATED"/>
    <property type="match status" value="1"/>
</dbReference>
<dbReference type="InterPro" id="IPR029479">
    <property type="entry name" value="Nitroreductase"/>
</dbReference>
<organism evidence="2 3">
    <name type="scientific">Paenibacillus azoreducens</name>
    <dbReference type="NCBI Taxonomy" id="116718"/>
    <lineage>
        <taxon>Bacteria</taxon>
        <taxon>Bacillati</taxon>
        <taxon>Bacillota</taxon>
        <taxon>Bacilli</taxon>
        <taxon>Bacillales</taxon>
        <taxon>Paenibacillaceae</taxon>
        <taxon>Paenibacillus</taxon>
    </lineage>
</organism>
<dbReference type="AlphaFoldDB" id="A0A919Y7X0"/>